<protein>
    <submittedName>
        <fullName evidence="1">Uncharacterized protein</fullName>
    </submittedName>
</protein>
<comment type="caution">
    <text evidence="1">The sequence shown here is derived from an EMBL/GenBank/DDBJ whole genome shotgun (WGS) entry which is preliminary data.</text>
</comment>
<dbReference type="Proteomes" id="UP001144372">
    <property type="component" value="Unassembled WGS sequence"/>
</dbReference>
<evidence type="ECO:0000313" key="2">
    <source>
        <dbReference type="Proteomes" id="UP001144372"/>
    </source>
</evidence>
<sequence length="75" mass="8421">MELHSFSELREAGIWASADFSIKTEPPRRAHGCDMLRETPVGGWNKDAIDELNTQDRNDAAHQCPPAFLLRMGVL</sequence>
<evidence type="ECO:0000313" key="1">
    <source>
        <dbReference type="EMBL" id="GLI32799.1"/>
    </source>
</evidence>
<dbReference type="AlphaFoldDB" id="A0A9W6D0L8"/>
<name>A0A9W6D0L8_9BACT</name>
<dbReference type="EMBL" id="BSDR01000001">
    <property type="protein sequence ID" value="GLI32799.1"/>
    <property type="molecule type" value="Genomic_DNA"/>
</dbReference>
<reference evidence="1" key="1">
    <citation type="submission" date="2022-12" db="EMBL/GenBank/DDBJ databases">
        <title>Reference genome sequencing for broad-spectrum identification of bacterial and archaeal isolates by mass spectrometry.</title>
        <authorList>
            <person name="Sekiguchi Y."/>
            <person name="Tourlousse D.M."/>
        </authorList>
    </citation>
    <scope>NUCLEOTIDE SEQUENCE</scope>
    <source>
        <strain evidence="1">ASRB1</strain>
    </source>
</reference>
<gene>
    <name evidence="1" type="ORF">DAMNIGENAA_02320</name>
</gene>
<accession>A0A9W6D0L8</accession>
<organism evidence="1 2">
    <name type="scientific">Desulforhabdus amnigena</name>
    <dbReference type="NCBI Taxonomy" id="40218"/>
    <lineage>
        <taxon>Bacteria</taxon>
        <taxon>Pseudomonadati</taxon>
        <taxon>Thermodesulfobacteriota</taxon>
        <taxon>Syntrophobacteria</taxon>
        <taxon>Syntrophobacterales</taxon>
        <taxon>Syntrophobacteraceae</taxon>
        <taxon>Desulforhabdus</taxon>
    </lineage>
</organism>
<keyword evidence="2" id="KW-1185">Reference proteome</keyword>
<proteinExistence type="predicted"/>